<organism evidence="5 6">
    <name type="scientific">Yokapox virus</name>
    <dbReference type="NCBI Taxonomy" id="1076255"/>
    <lineage>
        <taxon>Viruses</taxon>
        <taxon>Varidnaviria</taxon>
        <taxon>Bamfordvirae</taxon>
        <taxon>Nucleocytoviricota</taxon>
        <taxon>Pokkesviricetes</taxon>
        <taxon>Chitovirales</taxon>
        <taxon>Poxviridae</taxon>
        <taxon>Chordopoxvirinae</taxon>
        <taxon>Centapoxvirus</taxon>
        <taxon>Centapoxvirus yokapox</taxon>
    </lineage>
</organism>
<dbReference type="Gene3D" id="2.70.9.10">
    <property type="entry name" value="Adenovirus Type 2 Hexon, domain 4"/>
    <property type="match status" value="1"/>
</dbReference>
<comment type="subcellular location">
    <subcellularLocation>
        <location evidence="1">Membrane</location>
        <topology evidence="1">Peripheral membrane protein</topology>
    </subcellularLocation>
</comment>
<name>G3EIH8_9POXV</name>
<evidence type="ECO:0000256" key="2">
    <source>
        <dbReference type="ARBA" id="ARBA00023136"/>
    </source>
</evidence>
<sequence length="548" mass="61587">MNNTVINSLIGDESIKRSNVFGVDTQVPTLYMPQYVTLSGVVTNDGSENQIIASFEIRDQYISAINNLILSLDLPEVKGIGRFGYVPYIGYKSINNVSISSCNGVIWEIDGEELYNSCCNNEIALKNSGYSSELNDISIGLTPNDTIKESTTIYTYIKTPFDIEDTFSSLKLSDSKITVTVTFNPVSDIVIRDTSFDFETFSKEFVYVPELSFIGYMVKNINIKSSFIEKPRRIIGQINQPTATVTEVHAATSLSVYTKPYYGNTDNKFISYPGYAQGEHDYINAFVNRLLDDIVIVSEGPPTDYPDTAEIVEVPFCGIVSIQDADVFVKIDNVPDDMSVYLHTNLLMFGTRKNSFIYNISKKFSAITGSYSVVTKRIVFSQISHTINIVDASIPVSLWTSQRNVYHGDNRSNTSKSKDLFINDPFIKGIDFKNKTDIISRLEVRFGNDVLYSENSPISRIYNELITKTNNGMRTLTFNFTPKTFFRPTTITANTSRGKDKLSVRVVYSTMDVNNPIYYVQKQLVVVCNDLYKVFHDQGVTSTKITGE</sequence>
<evidence type="ECO:0000256" key="4">
    <source>
        <dbReference type="ARBA" id="ARBA00032479"/>
    </source>
</evidence>
<keyword evidence="2" id="KW-0472">Membrane</keyword>
<dbReference type="OrthoDB" id="2466at10239"/>
<dbReference type="KEGG" id="vg:11107238"/>
<gene>
    <name evidence="5" type="ORF">YKV100c</name>
</gene>
<evidence type="ECO:0000313" key="5">
    <source>
        <dbReference type="EMBL" id="AEN03689.1"/>
    </source>
</evidence>
<dbReference type="InterPro" id="IPR005008">
    <property type="entry name" value="Poxvirus_Rif-R"/>
</dbReference>
<dbReference type="GO" id="GO:0046677">
    <property type="term" value="P:response to antibiotic"/>
    <property type="evidence" value="ECO:0007669"/>
    <property type="project" value="InterPro"/>
</dbReference>
<accession>G3EIH8</accession>
<protein>
    <recommendedName>
        <fullName evidence="4">62 kDa protein</fullName>
    </recommendedName>
    <alternativeName>
        <fullName evidence="3">Rifampicin resistance protein</fullName>
    </alternativeName>
</protein>
<evidence type="ECO:0000256" key="3">
    <source>
        <dbReference type="ARBA" id="ARBA00032040"/>
    </source>
</evidence>
<dbReference type="GeneID" id="11107238"/>
<dbReference type="GO" id="GO:0016020">
    <property type="term" value="C:membrane"/>
    <property type="evidence" value="ECO:0007669"/>
    <property type="project" value="UniProtKB-SubCell"/>
</dbReference>
<dbReference type="RefSeq" id="YP_004821453.1">
    <property type="nucleotide sequence ID" value="NC_015960.1"/>
</dbReference>
<reference evidence="5 6" key="1">
    <citation type="journal article" date="2011" name="J. Virol.">
        <title>The genome of yoka poxvirus.</title>
        <authorList>
            <person name="Zhao G."/>
            <person name="Droit L."/>
            <person name="Tesh R.B."/>
            <person name="Popov V.L."/>
            <person name="Little N.S."/>
            <person name="Upton C."/>
            <person name="Virgin H.W."/>
            <person name="Wang D."/>
        </authorList>
    </citation>
    <scope>NUCLEOTIDE SEQUENCE [LARGE SCALE GENOMIC DNA]</scope>
    <source>
        <strain evidence="5">DakArB 4268</strain>
    </source>
</reference>
<evidence type="ECO:0000256" key="1">
    <source>
        <dbReference type="ARBA" id="ARBA00004170"/>
    </source>
</evidence>
<keyword evidence="6" id="KW-1185">Reference proteome</keyword>
<evidence type="ECO:0000313" key="6">
    <source>
        <dbReference type="Proteomes" id="UP000164653"/>
    </source>
</evidence>
<dbReference type="Pfam" id="PF03340">
    <property type="entry name" value="Pox_Rif"/>
    <property type="match status" value="1"/>
</dbReference>
<dbReference type="EMBL" id="HQ849551">
    <property type="protein sequence ID" value="AEN03689.1"/>
    <property type="molecule type" value="Genomic_DNA"/>
</dbReference>
<proteinExistence type="predicted"/>
<dbReference type="Proteomes" id="UP000164653">
    <property type="component" value="Segment"/>
</dbReference>